<dbReference type="GO" id="GO:0009055">
    <property type="term" value="F:electron transfer activity"/>
    <property type="evidence" value="ECO:0007669"/>
    <property type="project" value="InterPro"/>
</dbReference>
<proteinExistence type="inferred from homology"/>
<reference evidence="15" key="1">
    <citation type="submission" date="2018-05" db="EMBL/GenBank/DDBJ databases">
        <authorList>
            <person name="Li Y."/>
        </authorList>
    </citation>
    <scope>NUCLEOTIDE SEQUENCE [LARGE SCALE GENOMIC DNA]</scope>
    <source>
        <strain evidence="15">3d-2-2</strain>
    </source>
</reference>
<evidence type="ECO:0000256" key="1">
    <source>
        <dbReference type="ARBA" id="ARBA00004651"/>
    </source>
</evidence>
<evidence type="ECO:0000256" key="7">
    <source>
        <dbReference type="ARBA" id="ARBA00022723"/>
    </source>
</evidence>
<keyword evidence="7" id="KW-0479">Metal-binding</keyword>
<feature type="transmembrane region" description="Helical" evidence="13">
    <location>
        <begin position="34"/>
        <end position="55"/>
    </location>
</feature>
<evidence type="ECO:0000256" key="5">
    <source>
        <dbReference type="ARBA" id="ARBA00022617"/>
    </source>
</evidence>
<accession>A0A2V1K2W8</accession>
<dbReference type="EMBL" id="QETA01000001">
    <property type="protein sequence ID" value="PWF25576.1"/>
    <property type="molecule type" value="Genomic_DNA"/>
</dbReference>
<dbReference type="PANTHER" id="PTHR30365:SF14">
    <property type="entry name" value="CYTOCHROME BD MENAQUINOL OXIDASE SUBUNIT I-RELATED"/>
    <property type="match status" value="1"/>
</dbReference>
<dbReference type="Pfam" id="PF01654">
    <property type="entry name" value="Cyt_bd_oxida_I"/>
    <property type="match status" value="1"/>
</dbReference>
<dbReference type="GO" id="GO:0070069">
    <property type="term" value="C:cytochrome complex"/>
    <property type="evidence" value="ECO:0007669"/>
    <property type="project" value="InterPro"/>
</dbReference>
<keyword evidence="10" id="KW-0408">Iron</keyword>
<keyword evidence="5" id="KW-0349">Heme</keyword>
<keyword evidence="4" id="KW-1003">Cell membrane</keyword>
<dbReference type="AlphaFoldDB" id="A0A2V1K2W8"/>
<keyword evidence="15" id="KW-1185">Reference proteome</keyword>
<dbReference type="GO" id="GO:0016682">
    <property type="term" value="F:oxidoreductase activity, acting on diphenols and related substances as donors, oxygen as acceptor"/>
    <property type="evidence" value="ECO:0007669"/>
    <property type="project" value="TreeGrafter"/>
</dbReference>
<feature type="transmembrane region" description="Helical" evidence="13">
    <location>
        <begin position="228"/>
        <end position="251"/>
    </location>
</feature>
<evidence type="ECO:0000256" key="9">
    <source>
        <dbReference type="ARBA" id="ARBA00022989"/>
    </source>
</evidence>
<keyword evidence="8" id="KW-0249">Electron transport</keyword>
<name>A0A2V1K2W8_9BURK</name>
<dbReference type="GO" id="GO:0019646">
    <property type="term" value="P:aerobic electron transport chain"/>
    <property type="evidence" value="ECO:0007669"/>
    <property type="project" value="InterPro"/>
</dbReference>
<keyword evidence="9 13" id="KW-1133">Transmembrane helix</keyword>
<feature type="transmembrane region" description="Helical" evidence="13">
    <location>
        <begin position="454"/>
        <end position="475"/>
    </location>
</feature>
<feature type="transmembrane region" description="Helical" evidence="13">
    <location>
        <begin position="174"/>
        <end position="197"/>
    </location>
</feature>
<comment type="similarity">
    <text evidence="2">Belongs to the cytochrome ubiquinol oxidase subunit 1 family.</text>
</comment>
<keyword evidence="3" id="KW-0813">Transport</keyword>
<evidence type="ECO:0000313" key="14">
    <source>
        <dbReference type="EMBL" id="PWF25576.1"/>
    </source>
</evidence>
<evidence type="ECO:0000256" key="4">
    <source>
        <dbReference type="ARBA" id="ARBA00022475"/>
    </source>
</evidence>
<evidence type="ECO:0000313" key="15">
    <source>
        <dbReference type="Proteomes" id="UP000245212"/>
    </source>
</evidence>
<evidence type="ECO:0000256" key="8">
    <source>
        <dbReference type="ARBA" id="ARBA00022982"/>
    </source>
</evidence>
<evidence type="ECO:0000256" key="2">
    <source>
        <dbReference type="ARBA" id="ARBA00009819"/>
    </source>
</evidence>
<feature type="transmembrane region" description="Helical" evidence="13">
    <location>
        <begin position="410"/>
        <end position="434"/>
    </location>
</feature>
<feature type="region of interest" description="Disordered" evidence="12">
    <location>
        <begin position="503"/>
        <end position="542"/>
    </location>
</feature>
<evidence type="ECO:0000256" key="11">
    <source>
        <dbReference type="ARBA" id="ARBA00023136"/>
    </source>
</evidence>
<dbReference type="PANTHER" id="PTHR30365">
    <property type="entry name" value="CYTOCHROME D UBIQUINOL OXIDASE"/>
    <property type="match status" value="1"/>
</dbReference>
<feature type="transmembrane region" description="Helical" evidence="13">
    <location>
        <begin position="95"/>
        <end position="122"/>
    </location>
</feature>
<dbReference type="GO" id="GO:0020037">
    <property type="term" value="F:heme binding"/>
    <property type="evidence" value="ECO:0007669"/>
    <property type="project" value="TreeGrafter"/>
</dbReference>
<gene>
    <name evidence="14" type="ORF">DD235_02655</name>
</gene>
<sequence>MIWRRKLVATGAAESGCSVVMLGIGFVKTGMRKVSILPCMALHYLIMDISSLSVAHAQFGVSALAFFLFPVLAVALAWFLAFLRWQEYRGGNQGWMSVYLFWARVFSIVLVLAVLTALPLLLQFGVTWPGLMPRVGSIASPLLAAGLVGLLLLKFCGLRVMLHRRELVSPRLHLLSVIWVALCLTLLLFCLVVYQAWTHAPVGVTLVDGRYRVDDWRQILLNPLLAVYLPWLVLAALAALSFLVMAVLSLKMQRKPQDDGLHLVFRSAVVLTLVSTTLLLPVSLFAGTQLQQWQPAKAAAVAGYWKTGTEPRVALLAWPNQEALQNDFAWVANGGGGYWLKKQPDGTVEGLDKYGGMLPPVALVFWSARVLLVLLIVMPLIAWRVWAVGGWRRFDVARLTPARLKMLRHAGWLGLAALAAGLLVMEAGKLPYAVQGTVTYFELLEGGLYESGDLGMLLCFVVLAISAWWFFYIWLRRAAVQHIDVFEPAPMLVVPQPVTDTALSEPDETEVFEPDASVATTVADETAGGQSGTDVGADRSQA</sequence>
<keyword evidence="11 13" id="KW-0472">Membrane</keyword>
<keyword evidence="6 13" id="KW-0812">Transmembrane</keyword>
<dbReference type="InterPro" id="IPR002585">
    <property type="entry name" value="Cyt-d_ubiquinol_oxidase_su_1"/>
</dbReference>
<feature type="transmembrane region" description="Helical" evidence="13">
    <location>
        <begin position="142"/>
        <end position="162"/>
    </location>
</feature>
<evidence type="ECO:0000256" key="3">
    <source>
        <dbReference type="ARBA" id="ARBA00022448"/>
    </source>
</evidence>
<feature type="transmembrane region" description="Helical" evidence="13">
    <location>
        <begin position="61"/>
        <end position="83"/>
    </location>
</feature>
<comment type="caution">
    <text evidence="14">The sequence shown here is derived from an EMBL/GenBank/DDBJ whole genome shotgun (WGS) entry which is preliminary data.</text>
</comment>
<dbReference type="GO" id="GO:0005886">
    <property type="term" value="C:plasma membrane"/>
    <property type="evidence" value="ECO:0007669"/>
    <property type="project" value="UniProtKB-SubCell"/>
</dbReference>
<dbReference type="GO" id="GO:0046872">
    <property type="term" value="F:metal ion binding"/>
    <property type="evidence" value="ECO:0007669"/>
    <property type="project" value="UniProtKB-KW"/>
</dbReference>
<evidence type="ECO:0000256" key="6">
    <source>
        <dbReference type="ARBA" id="ARBA00022692"/>
    </source>
</evidence>
<protein>
    <submittedName>
        <fullName evidence="14">Cytochrome ubiquinol oxidase subunit I</fullName>
    </submittedName>
</protein>
<dbReference type="Proteomes" id="UP000245212">
    <property type="component" value="Unassembled WGS sequence"/>
</dbReference>
<evidence type="ECO:0000256" key="10">
    <source>
        <dbReference type="ARBA" id="ARBA00023004"/>
    </source>
</evidence>
<evidence type="ECO:0000256" key="12">
    <source>
        <dbReference type="SAM" id="MobiDB-lite"/>
    </source>
</evidence>
<evidence type="ECO:0000256" key="13">
    <source>
        <dbReference type="SAM" id="Phobius"/>
    </source>
</evidence>
<organism evidence="14 15">
    <name type="scientific">Corticimicrobacter populi</name>
    <dbReference type="NCBI Taxonomy" id="2175229"/>
    <lineage>
        <taxon>Bacteria</taxon>
        <taxon>Pseudomonadati</taxon>
        <taxon>Pseudomonadota</taxon>
        <taxon>Betaproteobacteria</taxon>
        <taxon>Burkholderiales</taxon>
        <taxon>Alcaligenaceae</taxon>
        <taxon>Corticimicrobacter</taxon>
    </lineage>
</organism>
<feature type="transmembrane region" description="Helical" evidence="13">
    <location>
        <begin position="263"/>
        <end position="286"/>
    </location>
</feature>
<comment type="subcellular location">
    <subcellularLocation>
        <location evidence="1">Cell membrane</location>
        <topology evidence="1">Multi-pass membrane protein</topology>
    </subcellularLocation>
</comment>
<feature type="transmembrane region" description="Helical" evidence="13">
    <location>
        <begin position="363"/>
        <end position="389"/>
    </location>
</feature>